<accession>D5UGR4</accession>
<dbReference type="EMBL" id="CP001964">
    <property type="protein sequence ID" value="ADG75162.1"/>
    <property type="molecule type" value="Genomic_DNA"/>
</dbReference>
<sequence>MTVCPECGTRNADDEQFCGACGTYLEWEAGARPTPAPVDEPEHARLDEPATTSDQGPQPATTSDQRPEPATTSDGEPAARAVPVPEPTPAPVAAPAPGTAAAAAATAPASEPDAAPGTAREPDAAPAPSHALAGVPEAGVPAAAAALVATPPPPPAAPPRQPAAVRPGVPRPAPAPRRGTDEPEPTPGDLVCGSCGAGNTPTRKFCRRCGASLADARVQPRRSWWYRLWHPEPRRGPVAGYRPPRRRRFPTRTAVTVLVLGALVTAAASLRPEIERFAITVLDRVQGNVAVNPVTVTASSELPDRPAAQARDGATNLAWSPAEPGEGIGQYLEMTFTQPFRLTRVLVHAGASDVEKEFLASASPRVLTLTATTATGTQQEVELTLADRVGLQSVAVGVDEVVALRLTISSTYRATPQTHVAVAEVELRGRT</sequence>
<dbReference type="SUPFAM" id="SSF49785">
    <property type="entry name" value="Galactose-binding domain-like"/>
    <property type="match status" value="1"/>
</dbReference>
<reference evidence="3 4" key="1">
    <citation type="journal article" date="2010" name="Stand. Genomic Sci.">
        <title>Complete genome sequence of Cellulomonas flavigena type strain (134).</title>
        <authorList>
            <person name="Abt B."/>
            <person name="Foster B."/>
            <person name="Lapidus A."/>
            <person name="Clum A."/>
            <person name="Sun H."/>
            <person name="Pukall R."/>
            <person name="Lucas S."/>
            <person name="Glavina Del Rio T."/>
            <person name="Nolan M."/>
            <person name="Tice H."/>
            <person name="Cheng J.F."/>
            <person name="Pitluck S."/>
            <person name="Liolios K."/>
            <person name="Ivanova N."/>
            <person name="Mavromatis K."/>
            <person name="Ovchinnikova G."/>
            <person name="Pati A."/>
            <person name="Goodwin L."/>
            <person name="Chen A."/>
            <person name="Palaniappan K."/>
            <person name="Land M."/>
            <person name="Hauser L."/>
            <person name="Chang Y.J."/>
            <person name="Jeffries C.D."/>
            <person name="Rohde M."/>
            <person name="Goker M."/>
            <person name="Woyke T."/>
            <person name="Bristow J."/>
            <person name="Eisen J.A."/>
            <person name="Markowitz V."/>
            <person name="Hugenholtz P."/>
            <person name="Kyrpides N.C."/>
            <person name="Klenk H.P."/>
        </authorList>
    </citation>
    <scope>NUCLEOTIDE SEQUENCE [LARGE SCALE GENOMIC DNA]</scope>
    <source>
        <strain evidence="4">ATCC 482 / DSM 20109 / BCRC 11376 / JCM 18109 / NBRC 3775 / NCIMB 8073 / NRS 134</strain>
    </source>
</reference>
<dbReference type="Pfam" id="PF25302">
    <property type="entry name" value="NADase_transloc"/>
    <property type="match status" value="1"/>
</dbReference>
<evidence type="ECO:0000256" key="1">
    <source>
        <dbReference type="SAM" id="MobiDB-lite"/>
    </source>
</evidence>
<keyword evidence="4" id="KW-1185">Reference proteome</keyword>
<dbReference type="KEGG" id="cfl:Cfla_2271"/>
<dbReference type="NCBIfam" id="NF047619">
    <property type="entry name" value="NADase_discoid"/>
    <property type="match status" value="1"/>
</dbReference>
<organism evidence="3 4">
    <name type="scientific">Cellulomonas flavigena (strain ATCC 482 / DSM 20109 / BCRC 11376 / JCM 18109 / NBRC 3775 / NCIMB 8073 / NRS 134)</name>
    <dbReference type="NCBI Taxonomy" id="446466"/>
    <lineage>
        <taxon>Bacteria</taxon>
        <taxon>Bacillati</taxon>
        <taxon>Actinomycetota</taxon>
        <taxon>Actinomycetes</taxon>
        <taxon>Micrococcales</taxon>
        <taxon>Cellulomonadaceae</taxon>
        <taxon>Cellulomonas</taxon>
    </lineage>
</organism>
<dbReference type="InterPro" id="IPR057561">
    <property type="entry name" value="NADase_transloc"/>
</dbReference>
<dbReference type="HOGENOM" id="CLU_526483_0_0_11"/>
<feature type="compositionally biased region" description="Pro residues" evidence="1">
    <location>
        <begin position="84"/>
        <end position="94"/>
    </location>
</feature>
<dbReference type="AlphaFoldDB" id="D5UGR4"/>
<dbReference type="InterPro" id="IPR000679">
    <property type="entry name" value="Znf_GATA"/>
</dbReference>
<gene>
    <name evidence="3" type="ordered locus">Cfla_2271</name>
</gene>
<feature type="compositionally biased region" description="Pro residues" evidence="1">
    <location>
        <begin position="150"/>
        <end position="161"/>
    </location>
</feature>
<name>D5UGR4_CELFN</name>
<feature type="compositionally biased region" description="Polar residues" evidence="1">
    <location>
        <begin position="50"/>
        <end position="74"/>
    </location>
</feature>
<dbReference type="OrthoDB" id="3808044at2"/>
<dbReference type="PROSITE" id="PS50114">
    <property type="entry name" value="GATA_ZN_FINGER_2"/>
    <property type="match status" value="1"/>
</dbReference>
<feature type="domain" description="GATA-type" evidence="2">
    <location>
        <begin position="10"/>
        <end position="45"/>
    </location>
</feature>
<dbReference type="GO" id="GO:0043565">
    <property type="term" value="F:sequence-specific DNA binding"/>
    <property type="evidence" value="ECO:0007669"/>
    <property type="project" value="InterPro"/>
</dbReference>
<dbReference type="GO" id="GO:0006355">
    <property type="term" value="P:regulation of DNA-templated transcription"/>
    <property type="evidence" value="ECO:0007669"/>
    <property type="project" value="InterPro"/>
</dbReference>
<dbReference type="InterPro" id="IPR026870">
    <property type="entry name" value="Zinc_ribbon_dom"/>
</dbReference>
<dbReference type="RefSeq" id="WP_013117496.1">
    <property type="nucleotide sequence ID" value="NC_014151.1"/>
</dbReference>
<feature type="region of interest" description="Disordered" evidence="1">
    <location>
        <begin position="31"/>
        <end position="133"/>
    </location>
</feature>
<protein>
    <recommendedName>
        <fullName evidence="2">GATA-type domain-containing protein</fullName>
    </recommendedName>
</protein>
<dbReference type="STRING" id="446466.Cfla_2271"/>
<dbReference type="Proteomes" id="UP000000849">
    <property type="component" value="Chromosome"/>
</dbReference>
<evidence type="ECO:0000313" key="3">
    <source>
        <dbReference type="EMBL" id="ADG75162.1"/>
    </source>
</evidence>
<dbReference type="InterPro" id="IPR008979">
    <property type="entry name" value="Galactose-bd-like_sf"/>
</dbReference>
<feature type="region of interest" description="Disordered" evidence="1">
    <location>
        <begin position="149"/>
        <end position="190"/>
    </location>
</feature>
<dbReference type="Gene3D" id="2.60.120.260">
    <property type="entry name" value="Galactose-binding domain-like"/>
    <property type="match status" value="1"/>
</dbReference>
<dbReference type="Pfam" id="PF13240">
    <property type="entry name" value="Zn_Ribbon_1"/>
    <property type="match status" value="1"/>
</dbReference>
<feature type="compositionally biased region" description="Low complexity" evidence="1">
    <location>
        <begin position="95"/>
        <end position="116"/>
    </location>
</feature>
<evidence type="ECO:0000313" key="4">
    <source>
        <dbReference type="Proteomes" id="UP000000849"/>
    </source>
</evidence>
<proteinExistence type="predicted"/>
<dbReference type="eggNOG" id="ENOG50334P7">
    <property type="taxonomic scope" value="Bacteria"/>
</dbReference>
<evidence type="ECO:0000259" key="2">
    <source>
        <dbReference type="PROSITE" id="PS50114"/>
    </source>
</evidence>